<accession>A0A0E0F425</accession>
<dbReference type="Proteomes" id="UP000008021">
    <property type="component" value="Chromosome 11"/>
</dbReference>
<evidence type="ECO:0000313" key="3">
    <source>
        <dbReference type="Proteomes" id="UP000008021"/>
    </source>
</evidence>
<organism evidence="2">
    <name type="scientific">Oryza meridionalis</name>
    <dbReference type="NCBI Taxonomy" id="40149"/>
    <lineage>
        <taxon>Eukaryota</taxon>
        <taxon>Viridiplantae</taxon>
        <taxon>Streptophyta</taxon>
        <taxon>Embryophyta</taxon>
        <taxon>Tracheophyta</taxon>
        <taxon>Spermatophyta</taxon>
        <taxon>Magnoliopsida</taxon>
        <taxon>Liliopsida</taxon>
        <taxon>Poales</taxon>
        <taxon>Poaceae</taxon>
        <taxon>BOP clade</taxon>
        <taxon>Oryzoideae</taxon>
        <taxon>Oryzeae</taxon>
        <taxon>Oryzinae</taxon>
        <taxon>Oryza</taxon>
    </lineage>
</organism>
<dbReference type="AlphaFoldDB" id="A0A0E0F425"/>
<reference evidence="2" key="1">
    <citation type="submission" date="2015-04" db="UniProtKB">
        <authorList>
            <consortium name="EnsemblPlants"/>
        </authorList>
    </citation>
    <scope>IDENTIFICATION</scope>
</reference>
<protein>
    <submittedName>
        <fullName evidence="2">Uncharacterized protein</fullName>
    </submittedName>
</protein>
<evidence type="ECO:0000256" key="1">
    <source>
        <dbReference type="SAM" id="MobiDB-lite"/>
    </source>
</evidence>
<dbReference type="Gramene" id="OMERI11G06760.1">
    <property type="protein sequence ID" value="OMERI11G06760.1"/>
    <property type="gene ID" value="OMERI11G06760"/>
</dbReference>
<reference evidence="2" key="2">
    <citation type="submission" date="2018-05" db="EMBL/GenBank/DDBJ databases">
        <title>OmerRS3 (Oryza meridionalis Reference Sequence Version 3).</title>
        <authorList>
            <person name="Zhang J."/>
            <person name="Kudrna D."/>
            <person name="Lee S."/>
            <person name="Talag J."/>
            <person name="Welchert J."/>
            <person name="Wing R.A."/>
        </authorList>
    </citation>
    <scope>NUCLEOTIDE SEQUENCE [LARGE SCALE GENOMIC DNA]</scope>
    <source>
        <strain evidence="2">cv. OR44</strain>
    </source>
</reference>
<evidence type="ECO:0000313" key="2">
    <source>
        <dbReference type="EnsemblPlants" id="OMERI11G06760.1"/>
    </source>
</evidence>
<sequence>MWQQPAAAPARGSCWRRRPSARQQSPPPLPPLLRARQPAPPLPPSASSTATADDAAPFLVVAPSFRAPTPRFLRAPTLLLPPSSHGCRYRSLGARPTLPPPTLPPAR</sequence>
<proteinExistence type="predicted"/>
<dbReference type="EnsemblPlants" id="OMERI11G06760.1">
    <property type="protein sequence ID" value="OMERI11G06760.1"/>
    <property type="gene ID" value="OMERI11G06760"/>
</dbReference>
<feature type="region of interest" description="Disordered" evidence="1">
    <location>
        <begin position="1"/>
        <end position="51"/>
    </location>
</feature>
<dbReference type="HOGENOM" id="CLU_2214138_0_0_1"/>
<name>A0A0E0F425_9ORYZ</name>
<keyword evidence="3" id="KW-1185">Reference proteome</keyword>